<dbReference type="PANTHER" id="PTHR31672">
    <property type="entry name" value="BNACNNG10540D PROTEIN"/>
    <property type="match status" value="1"/>
</dbReference>
<evidence type="ECO:0000313" key="3">
    <source>
        <dbReference type="Proteomes" id="UP000467841"/>
    </source>
</evidence>
<dbReference type="Gene3D" id="1.20.1280.50">
    <property type="match status" value="1"/>
</dbReference>
<dbReference type="CDD" id="cd22157">
    <property type="entry name" value="F-box_AtFBW1-like"/>
    <property type="match status" value="1"/>
</dbReference>
<dbReference type="SUPFAM" id="SSF81383">
    <property type="entry name" value="F-box domain"/>
    <property type="match status" value="1"/>
</dbReference>
<evidence type="ECO:0000259" key="1">
    <source>
        <dbReference type="PROSITE" id="PS50181"/>
    </source>
</evidence>
<dbReference type="Proteomes" id="UP000467841">
    <property type="component" value="Unassembled WGS sequence"/>
</dbReference>
<reference evidence="2" key="1">
    <citation type="submission" date="2020-01" db="EMBL/GenBank/DDBJ databases">
        <authorList>
            <person name="Mishra B."/>
        </authorList>
    </citation>
    <scope>NUCLEOTIDE SEQUENCE [LARGE SCALE GENOMIC DNA]</scope>
</reference>
<dbReference type="InterPro" id="IPR011043">
    <property type="entry name" value="Gal_Oxase/kelch_b-propeller"/>
</dbReference>
<dbReference type="PROSITE" id="PS50181">
    <property type="entry name" value="FBOX"/>
    <property type="match status" value="1"/>
</dbReference>
<dbReference type="EMBL" id="CACVBM020001518">
    <property type="protein sequence ID" value="CAA7053002.1"/>
    <property type="molecule type" value="Genomic_DNA"/>
</dbReference>
<proteinExistence type="predicted"/>
<dbReference type="Pfam" id="PF07734">
    <property type="entry name" value="FBA_1"/>
    <property type="match status" value="1"/>
</dbReference>
<dbReference type="NCBIfam" id="TIGR01640">
    <property type="entry name" value="F_box_assoc_1"/>
    <property type="match status" value="1"/>
</dbReference>
<dbReference type="SUPFAM" id="SSF50965">
    <property type="entry name" value="Galactose oxidase, central domain"/>
    <property type="match status" value="1"/>
</dbReference>
<comment type="caution">
    <text evidence="2">The sequence shown here is derived from an EMBL/GenBank/DDBJ whole genome shotgun (WGS) entry which is preliminary data.</text>
</comment>
<dbReference type="InterPro" id="IPR006527">
    <property type="entry name" value="F-box-assoc_dom_typ1"/>
</dbReference>
<dbReference type="InterPro" id="IPR036047">
    <property type="entry name" value="F-box-like_dom_sf"/>
</dbReference>
<name>A0A6D2KJ09_9BRAS</name>
<dbReference type="SMART" id="SM00256">
    <property type="entry name" value="FBOX"/>
    <property type="match status" value="1"/>
</dbReference>
<feature type="domain" description="F-box" evidence="1">
    <location>
        <begin position="4"/>
        <end position="50"/>
    </location>
</feature>
<dbReference type="InterPro" id="IPR017451">
    <property type="entry name" value="F-box-assoc_interact_dom"/>
</dbReference>
<dbReference type="InterPro" id="IPR001810">
    <property type="entry name" value="F-box_dom"/>
</dbReference>
<accession>A0A6D2KJ09</accession>
<dbReference type="InterPro" id="IPR050796">
    <property type="entry name" value="SCF_F-box_component"/>
</dbReference>
<keyword evidence="3" id="KW-1185">Reference proteome</keyword>
<evidence type="ECO:0000313" key="2">
    <source>
        <dbReference type="EMBL" id="CAA7053002.1"/>
    </source>
</evidence>
<sequence length="396" mass="45193">MTKSRKLPKLPRDLVEEILCRVPATSVKRVRSTCKRWDRLFNDTRFVRKHSVKAPKQFMCLMLTKSHGICPMSVNLDGDPPSVEVKAELSLLDPRSRNSAFQFDVTQVFHCDGLLLCASEEPEPRIVVWNPFTGQTRWIESGGGLSPQLALGYYQDKRHNTRRYKVLSFYNDRDSKIYDFDTDSWRVLDGDSVGGRARRRDDYMVSLKGNTYCFATDKEKPELGLYLLTFDFATDKFGYVPLPYQSPYHSACLSVVREEKLSVLLQQKITSKIEIWVTNKMGESNKGVSWSKVLALDLGLCLGILDFASFSFDEESRHVLWMDLIEGKPTLEAIDVIENRLNYLGRDVEAIGGLAESIPFAMSHLKDDQSELHSLLEAQLGVSNRNNLRALLEPYM</sequence>
<gene>
    <name evidence="2" type="ORF">MERR_LOCUS40237</name>
</gene>
<protein>
    <recommendedName>
        <fullName evidence="1">F-box domain-containing protein</fullName>
    </recommendedName>
</protein>
<dbReference type="PANTHER" id="PTHR31672:SF13">
    <property type="entry name" value="F-BOX PROTEIN CPR30-LIKE"/>
    <property type="match status" value="1"/>
</dbReference>
<dbReference type="Pfam" id="PF00646">
    <property type="entry name" value="F-box"/>
    <property type="match status" value="1"/>
</dbReference>
<dbReference type="AlphaFoldDB" id="A0A6D2KJ09"/>
<organism evidence="2 3">
    <name type="scientific">Microthlaspi erraticum</name>
    <dbReference type="NCBI Taxonomy" id="1685480"/>
    <lineage>
        <taxon>Eukaryota</taxon>
        <taxon>Viridiplantae</taxon>
        <taxon>Streptophyta</taxon>
        <taxon>Embryophyta</taxon>
        <taxon>Tracheophyta</taxon>
        <taxon>Spermatophyta</taxon>
        <taxon>Magnoliopsida</taxon>
        <taxon>eudicotyledons</taxon>
        <taxon>Gunneridae</taxon>
        <taxon>Pentapetalae</taxon>
        <taxon>rosids</taxon>
        <taxon>malvids</taxon>
        <taxon>Brassicales</taxon>
        <taxon>Brassicaceae</taxon>
        <taxon>Coluteocarpeae</taxon>
        <taxon>Microthlaspi</taxon>
    </lineage>
</organism>
<dbReference type="OrthoDB" id="1631251at2759"/>